<dbReference type="Pfam" id="PF00651">
    <property type="entry name" value="BTB"/>
    <property type="match status" value="1"/>
</dbReference>
<dbReference type="Gene3D" id="3.30.710.10">
    <property type="entry name" value="Potassium Channel Kv1.1, Chain A"/>
    <property type="match status" value="1"/>
</dbReference>
<accession>A0A9N9ADK3</accession>
<sequence length="2647" mass="306301">MTSMKGRPLKPKEQYTHRLKNILEEYPDGFQILREILQNSDDSKRPALLSKNDTVFKERDFDSLTKLADSKKRSQFDNIGAMGVGFNSIYHITDSPTFITGDQYVILDPHEWYFDGGIRYNFIDDKIAVDYPDQLAPITIPFGIPFDQKLNGTIFRYPLRTIQDAKDSKILNKEYNPTKILQMFDKFYENESISCLLFLKSVESIKFYELKENENVAKLLCSIEIINVEQVREKRGLISENICSLMKDLDEKKLYDDTTLDSMFIMTFRQQKGDEKPRESQWIVFSFFGDLNATASYFKEGKIIEHKLIPNVGIAVQLNNPKAIGRLFCFLPLPILLPFHASVHGHFAVSTNRRSLWSAADGEELTEGSLSKLKVLWNKYLFDVILPQAWAKFLIKLPIEVQDIDSNNIYNFWPIIRESKFGNFLNQYKNLLLNTIENFNIKDKIFCGPPISSLFGNLSDILPSHNEASISCGTMIHLMSIENGFFPDESAPHISKILEKIGFPMINIDPKIYDELKKSRHKNSLNICSPRIIRIYLLQNKSKWESNVREDIISLFEYVLRDKNYTELNGLKTIPLSDGSFGTILHSETQLQSEDTVYIGPDDNGSIGDNDERKIFLNNLNKFVDKNITPELWDLLYKGTQEGWNLNIKMLAPSVVADLVTKELKGYSVGCDEIPMGDSCGLIFKIWANFKEMDYDLTYFENIHLLPTNNDTLRKLKTNQKCFWNCVDNNLDNEAQPLIEKFEVLACLKASTTFPTNIQIMLQPREAEIIINYLRRLHPDDATNDIVKYFPIFSEVGKEELIALLPNKRNWYLLPNEDEKDYGQIIAPNTDGFLDSSSSNTRFLLESVINVRRLSRQEYWTKFVIPYLENQPLATIEIIIIKLFERLQLLLLEDQNLKFTLENMAFVPASTNPTARENQETNFILKKPIDLFDPDIQDIQYISELFLNDEHSFPAGIFSEKFRDIFLTSLRTLGMKQCFSESDIIQRLDVFAKRKDNESDIVHQKSLKLVQYIDKNYEKLLGSFEYYTMLSLELLIKVWIPTIDSTGKKQFSRANECRSIKHKNLVGLVMPIIEYSFENSSFIKILQWDSYPSIDVVIAQLKACLSMVTVHENTFKICKEVYTYMNYVMSDNSSNLTKFKEKLKDEKWIYCNDKFYSTDQVVIELDKNLDSNTSKFVELPYTFKPYIELFKNMGVKQKMDITDLINIINEFQSTDATGILSNEELNKVIAIIKLVANRVSEQGYSCASIKDLLVPSTDCQLVNIYEIYFDDMKSRIDKNEKIVHSLISYSVAKTLGIKMLTGKFFDSKTNSSDDDDYEPDEELAVKIHNIINGYPLELIFNEILQNADDARARRICFIIDERDHRKPILNLSNTEKQNSLISDETNQWQGPALWIYNDSEFTPYDFESIKICGFGGKKDYREKNGRFRIGFNCVYHLTDFPSIVSGEHIIFFDPLKKFLPKTGNPPCSPHVMKFNFLEKKFKEQFEDQASTYSSFGCDFKKKFKGTLFRLPLRLEKSEISDQVLKSSDLINIIFKNIKANHEILFLRYIEHYSLFKMNSMDLLDLIWEISIQNINDIREFRISNSYETKLYQLEMEMCYKQSKFGENCKDSEIWIICSGGNDMIDKLRVQEISKEFNLSAKGGIAVLLSKRNNKSLEELKAEKFFNIQPLDGRIYSNLSLPIDTSFSVHINGTFCLSNYRKNILHADSNLSTKLNEWNRYILLDILPPLHAKLIEHIINQKMPQSYNQMLRELWPMPLTSDTLDQYREYGLNVLSNGGALTSLDKAYFITSNNSIIADILTNQGIEIVKLSEDKISQLNEMISKIGSSTKSIKLITPQSICSMLRNNSITLDILDAKNEKSHEIAIHLLNYIISNNNQFHQLCGIRLLPLCDKSLGTFGSQTYYIAEYGFQYLFPNAKAKFVDVLPFNLQSIFKDKNFCDIVNIKHLNANSIIDLLDNVLQRDKEMNWDPFGYQYPNKYWIDMILSKFTDPYTPYEFKKLARFPVIPINKPQSKLVLPDLSDPILIDISNHSMIPILAKFGVRFTDKKFPDDCNPFIKGCILQSSATNMITSLKKAIKKSSGSLNQLFSEKLDHNEIKIFRAFIKNEIRFIQTQEGIIPPQDIPLLSMHKETKFFLIESDSHRQALPLNVIPNYDFTKLVRANTLYSAANESLFRIFWKADKLLHPGLQENTRCLKALKIMGLKHQVNSATFLECVREINSKIQLQQPDDQIQLVKSDTIILMKYLNEHFTSLNFSIKQRKELIYIKFVPVDTDLESPLKETAVKTTGFESINSMCYQKYKYLCWTQCPLFLKSIDPPNIFKNEYPVLCRPTMNKVLDNLCYIAKIETYKTLDNWLKTSENHDKNMTILRLQKGAKIFLNSNDPFISEDWVAGENLVFGVQEDVSSELRKIHDNLKGFKFLLKVSGAKEIKNIDFNVKTQNYSQKSKLFGRLLNNFEKQDETRHHDVEFQIHHKNEIEKIYANRYVLSAASEHFETLFNGKMMEAAEYQKVTVDINDIKPSVFKVLVRWLYGQTLEEAIDAVLNHSKCSVTFLLKLLKASDKYLIDPLKYQVEVAMIKGGYIDIGNVVEINEWAKSLQTTQLHDYCNEYIKSNKSIVIEKKISGIVNANSEEDKKEEEDMLNIVLDS</sequence>
<evidence type="ECO:0000259" key="1">
    <source>
        <dbReference type="PROSITE" id="PS50097"/>
    </source>
</evidence>
<dbReference type="InterPro" id="IPR058210">
    <property type="entry name" value="SACS/Nov_dom"/>
</dbReference>
<comment type="caution">
    <text evidence="2">The sequence shown here is derived from an EMBL/GenBank/DDBJ whole genome shotgun (WGS) entry which is preliminary data.</text>
</comment>
<dbReference type="SUPFAM" id="SSF55874">
    <property type="entry name" value="ATPase domain of HSP90 chaperone/DNA topoisomerase II/histidine kinase"/>
    <property type="match status" value="2"/>
</dbReference>
<protein>
    <submittedName>
        <fullName evidence="2">24018_t:CDS:1</fullName>
    </submittedName>
</protein>
<dbReference type="InterPro" id="IPR000210">
    <property type="entry name" value="BTB/POZ_dom"/>
</dbReference>
<dbReference type="SMART" id="SM00225">
    <property type="entry name" value="BTB"/>
    <property type="match status" value="1"/>
</dbReference>
<dbReference type="Proteomes" id="UP000789405">
    <property type="component" value="Unassembled WGS sequence"/>
</dbReference>
<dbReference type="Pfam" id="PF25794">
    <property type="entry name" value="SACS"/>
    <property type="match status" value="2"/>
</dbReference>
<dbReference type="CDD" id="cd18186">
    <property type="entry name" value="BTB_POZ_ZBTB_KLHL-like"/>
    <property type="match status" value="1"/>
</dbReference>
<dbReference type="GO" id="GO:0030544">
    <property type="term" value="F:Hsp70 protein binding"/>
    <property type="evidence" value="ECO:0007669"/>
    <property type="project" value="TreeGrafter"/>
</dbReference>
<proteinExistence type="predicted"/>
<dbReference type="EMBL" id="CAJVPY010001608">
    <property type="protein sequence ID" value="CAG8529040.1"/>
    <property type="molecule type" value="Genomic_DNA"/>
</dbReference>
<keyword evidence="3" id="KW-1185">Reference proteome</keyword>
<gene>
    <name evidence="2" type="ORF">DERYTH_LOCUS4252</name>
</gene>
<reference evidence="2" key="1">
    <citation type="submission" date="2021-06" db="EMBL/GenBank/DDBJ databases">
        <authorList>
            <person name="Kallberg Y."/>
            <person name="Tangrot J."/>
            <person name="Rosling A."/>
        </authorList>
    </citation>
    <scope>NUCLEOTIDE SEQUENCE</scope>
    <source>
        <strain evidence="2">MA453B</strain>
    </source>
</reference>
<dbReference type="PANTHER" id="PTHR15600">
    <property type="entry name" value="SACSIN"/>
    <property type="match status" value="1"/>
</dbReference>
<dbReference type="PROSITE" id="PS50097">
    <property type="entry name" value="BTB"/>
    <property type="match status" value="1"/>
</dbReference>
<feature type="domain" description="BTB" evidence="1">
    <location>
        <begin position="2465"/>
        <end position="2539"/>
    </location>
</feature>
<dbReference type="InterPro" id="IPR052972">
    <property type="entry name" value="Sacsin_chaperone_reg"/>
</dbReference>
<evidence type="ECO:0000313" key="2">
    <source>
        <dbReference type="EMBL" id="CAG8529040.1"/>
    </source>
</evidence>
<name>A0A9N9ADK3_9GLOM</name>
<dbReference type="InterPro" id="IPR011333">
    <property type="entry name" value="SKP1/BTB/POZ_sf"/>
</dbReference>
<dbReference type="SUPFAM" id="SSF54695">
    <property type="entry name" value="POZ domain"/>
    <property type="match status" value="1"/>
</dbReference>
<dbReference type="PANTHER" id="PTHR15600:SF42">
    <property type="entry name" value="SACSIN"/>
    <property type="match status" value="1"/>
</dbReference>
<organism evidence="2 3">
    <name type="scientific">Dentiscutata erythropus</name>
    <dbReference type="NCBI Taxonomy" id="1348616"/>
    <lineage>
        <taxon>Eukaryota</taxon>
        <taxon>Fungi</taxon>
        <taxon>Fungi incertae sedis</taxon>
        <taxon>Mucoromycota</taxon>
        <taxon>Glomeromycotina</taxon>
        <taxon>Glomeromycetes</taxon>
        <taxon>Diversisporales</taxon>
        <taxon>Gigasporaceae</taxon>
        <taxon>Dentiscutata</taxon>
    </lineage>
</organism>
<dbReference type="OrthoDB" id="1262810at2759"/>
<evidence type="ECO:0000313" key="3">
    <source>
        <dbReference type="Proteomes" id="UP000789405"/>
    </source>
</evidence>
<dbReference type="InterPro" id="IPR036890">
    <property type="entry name" value="HATPase_C_sf"/>
</dbReference>